<comment type="caution">
    <text evidence="1">The sequence shown here is derived from an EMBL/GenBank/DDBJ whole genome shotgun (WGS) entry which is preliminary data.</text>
</comment>
<dbReference type="InterPro" id="IPR021251">
    <property type="entry name" value="DUF2793"/>
</dbReference>
<dbReference type="Pfam" id="PF10983">
    <property type="entry name" value="DUF2793"/>
    <property type="match status" value="1"/>
</dbReference>
<accession>A0A5J5GGD3</accession>
<reference evidence="1 2" key="1">
    <citation type="submission" date="2019-09" db="EMBL/GenBank/DDBJ databases">
        <authorList>
            <person name="Park J.-S."/>
            <person name="Choi H.-J."/>
        </authorList>
    </citation>
    <scope>NUCLEOTIDE SEQUENCE [LARGE SCALE GENOMIC DNA]</scope>
    <source>
        <strain evidence="1 2">176SS1-4</strain>
    </source>
</reference>
<proteinExistence type="predicted"/>
<evidence type="ECO:0000313" key="2">
    <source>
        <dbReference type="Proteomes" id="UP000326554"/>
    </source>
</evidence>
<dbReference type="AlphaFoldDB" id="A0A5J5GGD3"/>
<protein>
    <submittedName>
        <fullName evidence="1">DUF2793 domain-containing protein</fullName>
    </submittedName>
</protein>
<dbReference type="RefSeq" id="WP_150445811.1">
    <property type="nucleotide sequence ID" value="NZ_VYQE01000004.1"/>
</dbReference>
<keyword evidence="2" id="KW-1185">Reference proteome</keyword>
<sequence length="259" mass="26969">MSDRSARLDLPFLLPSQAQKHVTVNDAFETLDTLVQLTVEAIGSTTPPSDPEPGEVHTLGDGATGDWAGHDGDLAAWTGTGWVFRTPRPGWRAWDLATSELRIWSGTGWVLPDGRTQNLAHLGVNATADATNRLSVAAPASLFSHEGAGHRIKVNKASEAETASLLFQSAWSGRAEIGLAGDDTLSVKVSADGASWTTAITIDPESGALRPAVHAAAALPNAALVGEGAFIHVTGEGPAWSDGTGWRRLSDGQPVGTAV</sequence>
<name>A0A5J5GGD3_9RHOB</name>
<organism evidence="1 2">
    <name type="scientific">Histidinibacterium aquaticum</name>
    <dbReference type="NCBI Taxonomy" id="2613962"/>
    <lineage>
        <taxon>Bacteria</taxon>
        <taxon>Pseudomonadati</taxon>
        <taxon>Pseudomonadota</taxon>
        <taxon>Alphaproteobacteria</taxon>
        <taxon>Rhodobacterales</taxon>
        <taxon>Paracoccaceae</taxon>
        <taxon>Histidinibacterium</taxon>
    </lineage>
</organism>
<evidence type="ECO:0000313" key="1">
    <source>
        <dbReference type="EMBL" id="KAA9006793.1"/>
    </source>
</evidence>
<dbReference type="EMBL" id="VYQE01000004">
    <property type="protein sequence ID" value="KAA9006793.1"/>
    <property type="molecule type" value="Genomic_DNA"/>
</dbReference>
<dbReference type="Proteomes" id="UP000326554">
    <property type="component" value="Unassembled WGS sequence"/>
</dbReference>
<gene>
    <name evidence="1" type="ORF">F3S47_13520</name>
</gene>